<feature type="region of interest" description="Disordered" evidence="1">
    <location>
        <begin position="136"/>
        <end position="167"/>
    </location>
</feature>
<evidence type="ECO:0000313" key="3">
    <source>
        <dbReference type="EnsemblMetazoa" id="PPA43736.1"/>
    </source>
</evidence>
<organism evidence="3 4">
    <name type="scientific">Pristionchus pacificus</name>
    <name type="common">Parasitic nematode worm</name>
    <dbReference type="NCBI Taxonomy" id="54126"/>
    <lineage>
        <taxon>Eukaryota</taxon>
        <taxon>Metazoa</taxon>
        <taxon>Ecdysozoa</taxon>
        <taxon>Nematoda</taxon>
        <taxon>Chromadorea</taxon>
        <taxon>Rhabditida</taxon>
        <taxon>Rhabditina</taxon>
        <taxon>Diplogasteromorpha</taxon>
        <taxon>Diplogasteroidea</taxon>
        <taxon>Neodiplogasteridae</taxon>
        <taxon>Pristionchus</taxon>
    </lineage>
</organism>
<evidence type="ECO:0000256" key="2">
    <source>
        <dbReference type="SAM" id="Phobius"/>
    </source>
</evidence>
<dbReference type="AlphaFoldDB" id="A0A8R1V0L2"/>
<dbReference type="Proteomes" id="UP000005239">
    <property type="component" value="Unassembled WGS sequence"/>
</dbReference>
<evidence type="ECO:0000256" key="1">
    <source>
        <dbReference type="SAM" id="MobiDB-lite"/>
    </source>
</evidence>
<name>A0A8R1V0L2_PRIPA</name>
<gene>
    <name evidence="3" type="primary">WBGene00282105</name>
</gene>
<sequence length="245" mass="27425">MSEADSDGRQRSKISARAIQHFITFLFGFCMASAAKRKRLTMREMEWIRRRTAVSHGEEEVEMNVAVWGNAVAYLLYQMIDDYENITERAEVEKRVCDTSGKQQQYMVDECRVTKGIWDPPDQWCKEKKGDQAIRVSGGNGSEVVRGRESRRDVVASRPGDARDADASDASDAACRLIVRGVGVREVLDHELDRLERPLKREKVPGSATTSAGIGTALNCQPLSYFPSGTFDAAQLERGPVFFVN</sequence>
<feature type="transmembrane region" description="Helical" evidence="2">
    <location>
        <begin position="18"/>
        <end position="35"/>
    </location>
</feature>
<keyword evidence="2" id="KW-1133">Transmembrane helix</keyword>
<feature type="compositionally biased region" description="Basic and acidic residues" evidence="1">
    <location>
        <begin position="145"/>
        <end position="166"/>
    </location>
</feature>
<accession>A0A8R1V0L2</accession>
<keyword evidence="4" id="KW-1185">Reference proteome</keyword>
<reference evidence="4" key="1">
    <citation type="journal article" date="2008" name="Nat. Genet.">
        <title>The Pristionchus pacificus genome provides a unique perspective on nematode lifestyle and parasitism.</title>
        <authorList>
            <person name="Dieterich C."/>
            <person name="Clifton S.W."/>
            <person name="Schuster L.N."/>
            <person name="Chinwalla A."/>
            <person name="Delehaunty K."/>
            <person name="Dinkelacker I."/>
            <person name="Fulton L."/>
            <person name="Fulton R."/>
            <person name="Godfrey J."/>
            <person name="Minx P."/>
            <person name="Mitreva M."/>
            <person name="Roeseler W."/>
            <person name="Tian H."/>
            <person name="Witte H."/>
            <person name="Yang S.P."/>
            <person name="Wilson R.K."/>
            <person name="Sommer R.J."/>
        </authorList>
    </citation>
    <scope>NUCLEOTIDE SEQUENCE [LARGE SCALE GENOMIC DNA]</scope>
    <source>
        <strain evidence="4">PS312</strain>
    </source>
</reference>
<protein>
    <submittedName>
        <fullName evidence="3">Uncharacterized protein</fullName>
    </submittedName>
</protein>
<keyword evidence="2" id="KW-0812">Transmembrane</keyword>
<proteinExistence type="predicted"/>
<keyword evidence="2" id="KW-0472">Membrane</keyword>
<evidence type="ECO:0000313" key="4">
    <source>
        <dbReference type="Proteomes" id="UP000005239"/>
    </source>
</evidence>
<dbReference type="EnsemblMetazoa" id="PPA43736.1">
    <property type="protein sequence ID" value="PPA43736.1"/>
    <property type="gene ID" value="WBGene00282105"/>
</dbReference>
<reference evidence="3" key="2">
    <citation type="submission" date="2022-06" db="UniProtKB">
        <authorList>
            <consortium name="EnsemblMetazoa"/>
        </authorList>
    </citation>
    <scope>IDENTIFICATION</scope>
    <source>
        <strain evidence="3">PS312</strain>
    </source>
</reference>